<feature type="compositionally biased region" description="Basic and acidic residues" evidence="1">
    <location>
        <begin position="309"/>
        <end position="321"/>
    </location>
</feature>
<feature type="region of interest" description="Disordered" evidence="1">
    <location>
        <begin position="1"/>
        <end position="371"/>
    </location>
</feature>
<dbReference type="VEuPathDB" id="VectorBase:ACHR007829"/>
<organism evidence="2 3">
    <name type="scientific">Anopheles christyi</name>
    <dbReference type="NCBI Taxonomy" id="43041"/>
    <lineage>
        <taxon>Eukaryota</taxon>
        <taxon>Metazoa</taxon>
        <taxon>Ecdysozoa</taxon>
        <taxon>Arthropoda</taxon>
        <taxon>Hexapoda</taxon>
        <taxon>Insecta</taxon>
        <taxon>Pterygota</taxon>
        <taxon>Neoptera</taxon>
        <taxon>Endopterygota</taxon>
        <taxon>Diptera</taxon>
        <taxon>Nematocera</taxon>
        <taxon>Culicoidea</taxon>
        <taxon>Culicidae</taxon>
        <taxon>Anophelinae</taxon>
        <taxon>Anopheles</taxon>
    </lineage>
</organism>
<feature type="compositionally biased region" description="Polar residues" evidence="1">
    <location>
        <begin position="191"/>
        <end position="200"/>
    </location>
</feature>
<feature type="compositionally biased region" description="Low complexity" evidence="1">
    <location>
        <begin position="522"/>
        <end position="531"/>
    </location>
</feature>
<reference evidence="2" key="2">
    <citation type="submission" date="2020-05" db="UniProtKB">
        <authorList>
            <consortium name="EnsemblMetazoa"/>
        </authorList>
    </citation>
    <scope>IDENTIFICATION</scope>
    <source>
        <strain evidence="2">ACHKN1017</strain>
    </source>
</reference>
<feature type="compositionally biased region" description="Polar residues" evidence="1">
    <location>
        <begin position="286"/>
        <end position="307"/>
    </location>
</feature>
<feature type="compositionally biased region" description="Polar residues" evidence="1">
    <location>
        <begin position="99"/>
        <end position="109"/>
    </location>
</feature>
<proteinExistence type="predicted"/>
<dbReference type="EnsemblMetazoa" id="ACHR007829-RA">
    <property type="protein sequence ID" value="ACHR007829-PA"/>
    <property type="gene ID" value="ACHR007829"/>
</dbReference>
<evidence type="ECO:0000313" key="3">
    <source>
        <dbReference type="Proteomes" id="UP000075881"/>
    </source>
</evidence>
<keyword evidence="3" id="KW-1185">Reference proteome</keyword>
<accession>A0A182KAP2</accession>
<protein>
    <submittedName>
        <fullName evidence="2">Uncharacterized protein</fullName>
    </submittedName>
</protein>
<feature type="compositionally biased region" description="Polar residues" evidence="1">
    <location>
        <begin position="1"/>
        <end position="18"/>
    </location>
</feature>
<feature type="compositionally biased region" description="Gly residues" evidence="1">
    <location>
        <begin position="70"/>
        <end position="79"/>
    </location>
</feature>
<feature type="compositionally biased region" description="Basic and acidic residues" evidence="1">
    <location>
        <begin position="494"/>
        <end position="506"/>
    </location>
</feature>
<reference evidence="3" key="1">
    <citation type="submission" date="2013-03" db="EMBL/GenBank/DDBJ databases">
        <title>The Genome Sequence of Anopheles christyi ACHKN1017.</title>
        <authorList>
            <consortium name="The Broad Institute Genomics Platform"/>
            <person name="Neafsey D.E."/>
            <person name="Besansky N."/>
            <person name="Walker B."/>
            <person name="Young S.K."/>
            <person name="Zeng Q."/>
            <person name="Gargeya S."/>
            <person name="Fitzgerald M."/>
            <person name="Haas B."/>
            <person name="Abouelleil A."/>
            <person name="Allen A.W."/>
            <person name="Alvarado L."/>
            <person name="Arachchi H.M."/>
            <person name="Berlin A.M."/>
            <person name="Chapman S.B."/>
            <person name="Gainer-Dewar J."/>
            <person name="Goldberg J."/>
            <person name="Griggs A."/>
            <person name="Gujja S."/>
            <person name="Hansen M."/>
            <person name="Howarth C."/>
            <person name="Imamovic A."/>
            <person name="Ireland A."/>
            <person name="Larimer J."/>
            <person name="McCowan C."/>
            <person name="Murphy C."/>
            <person name="Pearson M."/>
            <person name="Poon T.W."/>
            <person name="Priest M."/>
            <person name="Roberts A."/>
            <person name="Saif S."/>
            <person name="Shea T."/>
            <person name="Sisk P."/>
            <person name="Sykes S."/>
            <person name="Wortman J."/>
            <person name="Nusbaum C."/>
            <person name="Birren B."/>
        </authorList>
    </citation>
    <scope>NUCLEOTIDE SEQUENCE [LARGE SCALE GENOMIC DNA]</scope>
    <source>
        <strain evidence="3">ACHKN1017</strain>
    </source>
</reference>
<sequence length="554" mass="57930">MSLQVSNQTTSGRRTPQVYQGFGSVPAGGTTTPTASNGGGLASGTTNAGGSVGRVAKGSSKQSQIPVAIGSGGGFGTPGNDGSVPQTAVVYPGTAGATDGSTGQKQAQSDHLYGMKQQQQQQPSAPATNASNRSATNGSQPFGNVEKNGTSQRKNSTGDGGAVAKKTESGAPTQQQAAPAEGTAKVRDSPRSSGRAQQKQTVDEAVQAKTLEPKSEKTADMMESSLLKEKPLKGFCSDGEEMESLLLEPWDLEETSTPSRSNTGKSKMPKAAPQAQARVSPFKASGKSQLKPSGTTGEPEQTGSPNKKTAGEETEKNRSPKVDAPSTPTSAAGESLIGRPLRSISGRRSTRPISDIKFMHPRRSIVDQQNESISSMNVTVGSEIGNDSMLLRTPGSATRKRKDMTPESTSDEPVLDSPKRARLDFSSFLGMVATPVTMLKNRLSRVKLQSTPRSLVVDEEDASKVVTAEATTTTSSVTPQKEGESTGTTMEVDVAGKGEEKIDDTTGKPTTMVADGRKEGAEGQQESSSSVAEEDEVEVKIVTDQPQKQWCSIM</sequence>
<feature type="compositionally biased region" description="Low complexity" evidence="1">
    <location>
        <begin position="467"/>
        <end position="478"/>
    </location>
</feature>
<feature type="compositionally biased region" description="Basic and acidic residues" evidence="1">
    <location>
        <begin position="211"/>
        <end position="232"/>
    </location>
</feature>
<dbReference type="Proteomes" id="UP000075881">
    <property type="component" value="Unassembled WGS sequence"/>
</dbReference>
<feature type="region of interest" description="Disordered" evidence="1">
    <location>
        <begin position="467"/>
        <end position="540"/>
    </location>
</feature>
<feature type="compositionally biased region" description="Polar residues" evidence="1">
    <location>
        <begin position="123"/>
        <end position="157"/>
    </location>
</feature>
<feature type="compositionally biased region" description="Polar residues" evidence="1">
    <location>
        <begin position="255"/>
        <end position="265"/>
    </location>
</feature>
<feature type="region of interest" description="Disordered" evidence="1">
    <location>
        <begin position="384"/>
        <end position="418"/>
    </location>
</feature>
<dbReference type="AlphaFoldDB" id="A0A182KAP2"/>
<evidence type="ECO:0000313" key="2">
    <source>
        <dbReference type="EnsemblMetazoa" id="ACHR007829-PA"/>
    </source>
</evidence>
<evidence type="ECO:0000256" key="1">
    <source>
        <dbReference type="SAM" id="MobiDB-lite"/>
    </source>
</evidence>
<name>A0A182KAP2_9DIPT</name>